<proteinExistence type="inferred from homology"/>
<dbReference type="Gene3D" id="3.40.710.10">
    <property type="entry name" value="DD-peptidase/beta-lactamase superfamily"/>
    <property type="match status" value="1"/>
</dbReference>
<feature type="domain" description="Beta-lactamase-related" evidence="3">
    <location>
        <begin position="27"/>
        <end position="372"/>
    </location>
</feature>
<name>A0A9P6SQ62_9HELO</name>
<dbReference type="GO" id="GO:0016787">
    <property type="term" value="F:hydrolase activity"/>
    <property type="evidence" value="ECO:0007669"/>
    <property type="project" value="UniProtKB-KW"/>
</dbReference>
<comment type="similarity">
    <text evidence="1">Belongs to the class-A beta-lactamase family.</text>
</comment>
<dbReference type="InterPro" id="IPR050789">
    <property type="entry name" value="Diverse_Enzym_Activities"/>
</dbReference>
<evidence type="ECO:0000256" key="1">
    <source>
        <dbReference type="ARBA" id="ARBA00009009"/>
    </source>
</evidence>
<protein>
    <submittedName>
        <fullName evidence="4">Monacolin J acid methylbutanoyltransferase</fullName>
    </submittedName>
</protein>
<organism evidence="4 5">
    <name type="scientific">Hyphodiscus hymeniophilus</name>
    <dbReference type="NCBI Taxonomy" id="353542"/>
    <lineage>
        <taxon>Eukaryota</taxon>
        <taxon>Fungi</taxon>
        <taxon>Dikarya</taxon>
        <taxon>Ascomycota</taxon>
        <taxon>Pezizomycotina</taxon>
        <taxon>Leotiomycetes</taxon>
        <taxon>Helotiales</taxon>
        <taxon>Hyphodiscaceae</taxon>
        <taxon>Hyphodiscus</taxon>
    </lineage>
</organism>
<dbReference type="PANTHER" id="PTHR43283:SF17">
    <property type="entry name" value="(LOVD), PUTATIVE (AFU_ORTHOLOGUE AFUA_5G00920)-RELATED"/>
    <property type="match status" value="1"/>
</dbReference>
<comment type="caution">
    <text evidence="4">The sequence shown here is derived from an EMBL/GenBank/DDBJ whole genome shotgun (WGS) entry which is preliminary data.</text>
</comment>
<dbReference type="Pfam" id="PF00144">
    <property type="entry name" value="Beta-lactamase"/>
    <property type="match status" value="1"/>
</dbReference>
<dbReference type="PANTHER" id="PTHR43283">
    <property type="entry name" value="BETA-LACTAMASE-RELATED"/>
    <property type="match status" value="1"/>
</dbReference>
<gene>
    <name evidence="4" type="ORF">D0Z07_8593</name>
</gene>
<dbReference type="SUPFAM" id="SSF56601">
    <property type="entry name" value="beta-lactamase/transpeptidase-like"/>
    <property type="match status" value="1"/>
</dbReference>
<dbReference type="Proteomes" id="UP000785200">
    <property type="component" value="Unassembled WGS sequence"/>
</dbReference>
<evidence type="ECO:0000259" key="3">
    <source>
        <dbReference type="Pfam" id="PF00144"/>
    </source>
</evidence>
<dbReference type="OrthoDB" id="428260at2759"/>
<accession>A0A9P6SQ62</accession>
<dbReference type="InterPro" id="IPR001466">
    <property type="entry name" value="Beta-lactam-related"/>
</dbReference>
<dbReference type="AlphaFoldDB" id="A0A9P6SQ62"/>
<keyword evidence="2" id="KW-0378">Hydrolase</keyword>
<dbReference type="EMBL" id="VNKQ01000018">
    <property type="protein sequence ID" value="KAG0645480.1"/>
    <property type="molecule type" value="Genomic_DNA"/>
</dbReference>
<dbReference type="InterPro" id="IPR012338">
    <property type="entry name" value="Beta-lactam/transpept-like"/>
</dbReference>
<keyword evidence="5" id="KW-1185">Reference proteome</keyword>
<evidence type="ECO:0000256" key="2">
    <source>
        <dbReference type="ARBA" id="ARBA00022801"/>
    </source>
</evidence>
<sequence>MEAFEGKINSAIKDVVVANAVVEARSKDPSYRYSKAFGHLDLSPNSPSISSDAVYWIASCTKLLTSVCALQCVQRNLITLDEPVSRILPEFAHPDIITGFDASTKKLILVKAKNPITLRHLLTHTSGMTYAHSDPLVAEWRAQNPIGESTRDVVKEYVMPLIFEPGEPGKWKYSVGIDWAGMIVERLNGGVKLGDYMEEHIFKPLGMKNMTFRLLQRKDLMDKMCPRVARRADGKLEMDEMVLYPVIEPVDDSGGGGLYATAGDYVKVLESLLRDDGKLLGSSTLELLFKPQLPDSEELQKTLNKSGPGNVMNGFGENEVNLSHALGGLVAVDGVSGSVGKGMLCWDGLPNCFWWIDREKGTCGFYGSQMLPSGDRKTGELFGEFRKAASNSV</sequence>
<evidence type="ECO:0000313" key="5">
    <source>
        <dbReference type="Proteomes" id="UP000785200"/>
    </source>
</evidence>
<reference evidence="4" key="1">
    <citation type="submission" date="2019-07" db="EMBL/GenBank/DDBJ databases">
        <title>Hyphodiscus hymeniophilus genome sequencing and assembly.</title>
        <authorList>
            <person name="Kramer G."/>
            <person name="Nodwell J."/>
        </authorList>
    </citation>
    <scope>NUCLEOTIDE SEQUENCE</scope>
    <source>
        <strain evidence="4">ATCC 34498</strain>
    </source>
</reference>
<evidence type="ECO:0000313" key="4">
    <source>
        <dbReference type="EMBL" id="KAG0645480.1"/>
    </source>
</evidence>